<accession>A0A6J4E4U8</accession>
<gene>
    <name evidence="3" type="ORF">TUM18999_25400</name>
    <name evidence="4" type="ORF">TUM20286_20450</name>
</gene>
<evidence type="ECO:0000313" key="5">
    <source>
        <dbReference type="Proteomes" id="UP000509383"/>
    </source>
</evidence>
<protein>
    <recommendedName>
        <fullName evidence="7">YD repeat-containing protein</fullName>
    </recommendedName>
</protein>
<feature type="compositionally biased region" description="Polar residues" evidence="1">
    <location>
        <begin position="134"/>
        <end position="153"/>
    </location>
</feature>
<keyword evidence="2" id="KW-0732">Signal</keyword>
<feature type="region of interest" description="Disordered" evidence="1">
    <location>
        <begin position="33"/>
        <end position="184"/>
    </location>
</feature>
<evidence type="ECO:0000256" key="1">
    <source>
        <dbReference type="SAM" id="MobiDB-lite"/>
    </source>
</evidence>
<evidence type="ECO:0008006" key="7">
    <source>
        <dbReference type="Google" id="ProtNLM"/>
    </source>
</evidence>
<dbReference type="Proteomes" id="UP000509383">
    <property type="component" value="Chromosome"/>
</dbReference>
<feature type="signal peptide" evidence="2">
    <location>
        <begin position="1"/>
        <end position="25"/>
    </location>
</feature>
<sequence length="184" mass="19410">MNATLRNALPHLLCLLLLCTGLAEARERQHAGSFVTGRGQAGTWQTQRSGNLADGLTRQRSVTGDDGRSTSRTSTTRYDRDSGQFSRSGSGADGRGVTLEGTHADGQSSGTWTTTDGRSGTFSQQSQRGDDGLTRQTQVTNAAGETAQRSASYSFDRDSNTLSRSVTGSQGETRSGSVTLTPSP</sequence>
<feature type="compositionally biased region" description="Polar residues" evidence="1">
    <location>
        <begin position="160"/>
        <end position="184"/>
    </location>
</feature>
<keyword evidence="6" id="KW-1185">Reference proteome</keyword>
<organism evidence="3 5">
    <name type="scientific">Pseudomonas tohonis</name>
    <dbReference type="NCBI Taxonomy" id="2725477"/>
    <lineage>
        <taxon>Bacteria</taxon>
        <taxon>Pseudomonadati</taxon>
        <taxon>Pseudomonadota</taxon>
        <taxon>Gammaproteobacteria</taxon>
        <taxon>Pseudomonadales</taxon>
        <taxon>Pseudomonadaceae</taxon>
        <taxon>Pseudomonas</taxon>
    </lineage>
</organism>
<feature type="chain" id="PRO_5026833754" description="YD repeat-containing protein" evidence="2">
    <location>
        <begin position="26"/>
        <end position="184"/>
    </location>
</feature>
<dbReference type="Proteomes" id="UP001054892">
    <property type="component" value="Unassembled WGS sequence"/>
</dbReference>
<evidence type="ECO:0000256" key="2">
    <source>
        <dbReference type="SAM" id="SignalP"/>
    </source>
</evidence>
<name>A0A6J4E4U8_9PSED</name>
<dbReference type="RefSeq" id="WP_173174418.1">
    <property type="nucleotide sequence ID" value="NZ_AP023189.1"/>
</dbReference>
<proteinExistence type="predicted"/>
<dbReference type="AlphaFoldDB" id="A0A6J4E4U8"/>
<dbReference type="EMBL" id="AP023189">
    <property type="protein sequence ID" value="BCG24349.1"/>
    <property type="molecule type" value="Genomic_DNA"/>
</dbReference>
<reference evidence="3 5" key="1">
    <citation type="submission" date="2020-05" db="EMBL/GenBank/DDBJ databases">
        <title>Characterization of novel class B3 metallo-beta-lactamase from novel Pseudomonas species.</title>
        <authorList>
            <person name="Yamada K."/>
            <person name="Aoki K."/>
            <person name="Ishii Y."/>
        </authorList>
    </citation>
    <scope>NUCLEOTIDE SEQUENCE [LARGE SCALE GENOMIC DNA]</scope>
    <source>
        <strain evidence="3 5">TUM18999</strain>
        <strain evidence="4 6">TUM20286</strain>
    </source>
</reference>
<dbReference type="EMBL" id="BQKM01000003">
    <property type="protein sequence ID" value="GJN52293.1"/>
    <property type="molecule type" value="Genomic_DNA"/>
</dbReference>
<feature type="compositionally biased region" description="Polar residues" evidence="1">
    <location>
        <begin position="105"/>
        <end position="127"/>
    </location>
</feature>
<evidence type="ECO:0000313" key="3">
    <source>
        <dbReference type="EMBL" id="BCG24349.1"/>
    </source>
</evidence>
<dbReference type="KEGG" id="ptw:TUM18999_25400"/>
<evidence type="ECO:0000313" key="4">
    <source>
        <dbReference type="EMBL" id="GJN52293.1"/>
    </source>
</evidence>
<evidence type="ECO:0000313" key="6">
    <source>
        <dbReference type="Proteomes" id="UP001054892"/>
    </source>
</evidence>